<feature type="domain" description="23S rRNA (guanine(745)-N(1))-methyltransferase N-terminal" evidence="3">
    <location>
        <begin position="23"/>
        <end position="58"/>
    </location>
</feature>
<evidence type="ECO:0000313" key="4">
    <source>
        <dbReference type="EMBL" id="EHL08034.1"/>
    </source>
</evidence>
<feature type="binding site" evidence="1">
    <location>
        <position position="41"/>
    </location>
    <ligand>
        <name>Zn(2+)</name>
        <dbReference type="ChEBI" id="CHEBI:29105"/>
    </ligand>
</feature>
<dbReference type="InterPro" id="IPR048647">
    <property type="entry name" value="RlmA_N"/>
</dbReference>
<evidence type="ECO:0000256" key="2">
    <source>
        <dbReference type="PIRSR" id="PIRSR018249-2"/>
    </source>
</evidence>
<feature type="binding site" evidence="2">
    <location>
        <begin position="119"/>
        <end position="120"/>
    </location>
    <ligand>
        <name>S-adenosyl-L-methionine</name>
        <dbReference type="ChEBI" id="CHEBI:59789"/>
    </ligand>
</feature>
<reference evidence="4 5" key="1">
    <citation type="submission" date="2011-08" db="EMBL/GenBank/DDBJ databases">
        <authorList>
            <person name="Weinstock G."/>
            <person name="Sodergren E."/>
            <person name="Clifton S."/>
            <person name="Fulton L."/>
            <person name="Fulton B."/>
            <person name="Courtney L."/>
            <person name="Fronick C."/>
            <person name="Harrison M."/>
            <person name="Strong C."/>
            <person name="Farmer C."/>
            <person name="Delahaunty K."/>
            <person name="Markovic C."/>
            <person name="Hall O."/>
            <person name="Minx P."/>
            <person name="Tomlinson C."/>
            <person name="Mitreva M."/>
            <person name="Hou S."/>
            <person name="Chen J."/>
            <person name="Wollam A."/>
            <person name="Pepin K.H."/>
            <person name="Johnson M."/>
            <person name="Bhonagiri V."/>
            <person name="Zhang X."/>
            <person name="Suruliraj S."/>
            <person name="Warren W."/>
            <person name="Chinwalla A."/>
            <person name="Mardis E.R."/>
            <person name="Wilson R.K."/>
        </authorList>
    </citation>
    <scope>NUCLEOTIDE SEQUENCE [LARGE SCALE GENOMIC DNA]</scope>
    <source>
        <strain evidence="4 5">DP7</strain>
    </source>
</reference>
<dbReference type="GO" id="GO:0008168">
    <property type="term" value="F:methyltransferase activity"/>
    <property type="evidence" value="ECO:0007669"/>
    <property type="project" value="InterPro"/>
</dbReference>
<feature type="binding site" evidence="2">
    <location>
        <position position="211"/>
    </location>
    <ligand>
        <name>S-adenosyl-L-methionine</name>
        <dbReference type="ChEBI" id="CHEBI:59789"/>
    </ligand>
</feature>
<feature type="binding site" evidence="2">
    <location>
        <position position="83"/>
    </location>
    <ligand>
        <name>S-adenosyl-L-methionine</name>
        <dbReference type="ChEBI" id="CHEBI:59789"/>
    </ligand>
</feature>
<name>G9XKE8_DESHA</name>
<dbReference type="InterPro" id="IPR016718">
    <property type="entry name" value="rRNA_m1G-MeTrfase_A_prd"/>
</dbReference>
<proteinExistence type="predicted"/>
<dbReference type="GO" id="GO:0046872">
    <property type="term" value="F:metal ion binding"/>
    <property type="evidence" value="ECO:0007669"/>
    <property type="project" value="UniProtKB-KW"/>
</dbReference>
<dbReference type="HOGENOM" id="CLU_050931_2_0_9"/>
<comment type="caution">
    <text evidence="4">The sequence shown here is derived from an EMBL/GenBank/DDBJ whole genome shotgun (WGS) entry which is preliminary data.</text>
</comment>
<feature type="binding site" evidence="1">
    <location>
        <position position="45"/>
    </location>
    <ligand>
        <name>Zn(2+)</name>
        <dbReference type="ChEBI" id="CHEBI:29105"/>
    </ligand>
</feature>
<evidence type="ECO:0000313" key="5">
    <source>
        <dbReference type="Proteomes" id="UP000004416"/>
    </source>
</evidence>
<dbReference type="PATRIC" id="fig|537010.4.peg.1327"/>
<protein>
    <recommendedName>
        <fullName evidence="3">23S rRNA (guanine(745)-N(1))-methyltransferase N-terminal domain-containing protein</fullName>
    </recommendedName>
</protein>
<dbReference type="PIRSF" id="PIRSF018249">
    <property type="entry name" value="MyrA_prd"/>
    <property type="match status" value="1"/>
</dbReference>
<evidence type="ECO:0000259" key="3">
    <source>
        <dbReference type="Pfam" id="PF21302"/>
    </source>
</evidence>
<accession>G9XKE8</accession>
<gene>
    <name evidence="4" type="ORF">HMPREF0322_01431</name>
</gene>
<keyword evidence="1" id="KW-0862">Zinc</keyword>
<dbReference type="AlphaFoldDB" id="G9XKE8"/>
<sequence>MPKMPKSVLLSDGLADKYAGLLKCPICHNSMALINKKSLICRDKHCFDLAKQGYVNLLSHGIKTKYNKQLFEARKLLAQSGFFEPLNQLLCTLIGNLMNNSEGKAQGPSLNIVDAGCGEGSHLATIQQKLLQSRGIQPLGVGMDLAKEGIQMAARDYGSILWCVADLAQCPFGDQQFNVLLNILSPANYSEFARILTDDGLIIKVVPEKDYLKELREILYKETAKQDYSNAKTRELFENHLQLCKLVPLRYSVTLDQPLIGNLVQMTPLTWGAEETRIAKVLKLESLEITIDLTIMVGQKREERS</sequence>
<feature type="binding site" evidence="1">
    <location>
        <position position="27"/>
    </location>
    <ligand>
        <name>Zn(2+)</name>
        <dbReference type="ChEBI" id="CHEBI:29105"/>
    </ligand>
</feature>
<feature type="binding site" evidence="1">
    <location>
        <position position="24"/>
    </location>
    <ligand>
        <name>Zn(2+)</name>
        <dbReference type="ChEBI" id="CHEBI:29105"/>
    </ligand>
</feature>
<dbReference type="Gene3D" id="3.40.50.150">
    <property type="entry name" value="Vaccinia Virus protein VP39"/>
    <property type="match status" value="1"/>
</dbReference>
<dbReference type="SUPFAM" id="SSF53335">
    <property type="entry name" value="S-adenosyl-L-methionine-dependent methyltransferases"/>
    <property type="match status" value="1"/>
</dbReference>
<keyword evidence="1" id="KW-0479">Metal-binding</keyword>
<dbReference type="Pfam" id="PF21302">
    <property type="entry name" value="Zn_ribbon_RlmA"/>
    <property type="match status" value="1"/>
</dbReference>
<evidence type="ECO:0000256" key="1">
    <source>
        <dbReference type="PIRSR" id="PIRSR018249-1"/>
    </source>
</evidence>
<keyword evidence="2" id="KW-0949">S-adenosyl-L-methionine</keyword>
<dbReference type="InterPro" id="IPR029063">
    <property type="entry name" value="SAM-dependent_MTases_sf"/>
</dbReference>
<organism evidence="4 5">
    <name type="scientific">Desulfitobacterium hafniense DP7</name>
    <dbReference type="NCBI Taxonomy" id="537010"/>
    <lineage>
        <taxon>Bacteria</taxon>
        <taxon>Bacillati</taxon>
        <taxon>Bacillota</taxon>
        <taxon>Clostridia</taxon>
        <taxon>Eubacteriales</taxon>
        <taxon>Desulfitobacteriaceae</taxon>
        <taxon>Desulfitobacterium</taxon>
    </lineage>
</organism>
<dbReference type="EMBL" id="AFZX01000032">
    <property type="protein sequence ID" value="EHL08034.1"/>
    <property type="molecule type" value="Genomic_DNA"/>
</dbReference>
<dbReference type="Proteomes" id="UP000004416">
    <property type="component" value="Unassembled WGS sequence"/>
</dbReference>